<sequence>MYAFALAAVVVVALAGCGLSWWPGGEDPGLRPTPSSSPAPADPADVDAGGDAIAEALTRFDETARAVIAAEPAASGADFVAALVAAGFDPAAIQVTSDTTTLGDRADSIQFAVRIGEDCLVGQYGPKSDGYLGAVQPGLGAGGCLVGATGSIPG</sequence>
<organism evidence="3 4">
    <name type="scientific">Agromyces marinus</name>
    <dbReference type="NCBI Taxonomy" id="1389020"/>
    <lineage>
        <taxon>Bacteria</taxon>
        <taxon>Bacillati</taxon>
        <taxon>Actinomycetota</taxon>
        <taxon>Actinomycetes</taxon>
        <taxon>Micrococcales</taxon>
        <taxon>Microbacteriaceae</taxon>
        <taxon>Agromyces</taxon>
    </lineage>
</organism>
<evidence type="ECO:0000259" key="2">
    <source>
        <dbReference type="Pfam" id="PF22504"/>
    </source>
</evidence>
<dbReference type="EMBL" id="AP027734">
    <property type="protein sequence ID" value="BDZ56234.1"/>
    <property type="molecule type" value="Genomic_DNA"/>
</dbReference>
<evidence type="ECO:0000256" key="1">
    <source>
        <dbReference type="SAM" id="MobiDB-lite"/>
    </source>
</evidence>
<feature type="region of interest" description="Disordered" evidence="1">
    <location>
        <begin position="28"/>
        <end position="48"/>
    </location>
</feature>
<keyword evidence="4" id="KW-1185">Reference proteome</keyword>
<dbReference type="InterPro" id="IPR054262">
    <property type="entry name" value="DUF6993"/>
</dbReference>
<protein>
    <recommendedName>
        <fullName evidence="2">DUF6993 domain-containing protein</fullName>
    </recommendedName>
</protein>
<feature type="domain" description="DUF6993" evidence="2">
    <location>
        <begin position="65"/>
        <end position="148"/>
    </location>
</feature>
<dbReference type="Pfam" id="PF22504">
    <property type="entry name" value="DUF6993"/>
    <property type="match status" value="1"/>
</dbReference>
<evidence type="ECO:0000313" key="3">
    <source>
        <dbReference type="EMBL" id="BDZ56234.1"/>
    </source>
</evidence>
<evidence type="ECO:0000313" key="4">
    <source>
        <dbReference type="Proteomes" id="UP001321477"/>
    </source>
</evidence>
<proteinExistence type="predicted"/>
<accession>A0ABM8H604</accession>
<gene>
    <name evidence="3" type="ORF">GCM10025870_33070</name>
</gene>
<reference evidence="4" key="1">
    <citation type="journal article" date="2019" name="Int. J. Syst. Evol. Microbiol.">
        <title>The Global Catalogue of Microorganisms (GCM) 10K type strain sequencing project: providing services to taxonomists for standard genome sequencing and annotation.</title>
        <authorList>
            <consortium name="The Broad Institute Genomics Platform"/>
            <consortium name="The Broad Institute Genome Sequencing Center for Infectious Disease"/>
            <person name="Wu L."/>
            <person name="Ma J."/>
        </authorList>
    </citation>
    <scope>NUCLEOTIDE SEQUENCE [LARGE SCALE GENOMIC DNA]</scope>
    <source>
        <strain evidence="4">NBRC 109019</strain>
    </source>
</reference>
<name>A0ABM8H604_9MICO</name>
<dbReference type="Proteomes" id="UP001321477">
    <property type="component" value="Chromosome"/>
</dbReference>